<evidence type="ECO:0000256" key="3">
    <source>
        <dbReference type="RuleBase" id="RU003560"/>
    </source>
</evidence>
<dbReference type="SUPFAM" id="SSF53383">
    <property type="entry name" value="PLP-dependent transferases"/>
    <property type="match status" value="1"/>
</dbReference>
<comment type="similarity">
    <text evidence="3">Belongs to the class-III pyridoxal-phosphate-dependent aminotransferase family.</text>
</comment>
<dbReference type="InterPro" id="IPR015421">
    <property type="entry name" value="PyrdxlP-dep_Trfase_major"/>
</dbReference>
<dbReference type="Gene3D" id="3.90.1150.10">
    <property type="entry name" value="Aspartate Aminotransferase, domain 1"/>
    <property type="match status" value="1"/>
</dbReference>
<dbReference type="STRING" id="341036.SAMN05660649_02482"/>
<gene>
    <name evidence="4" type="ORF">SAMN05660649_02482</name>
</gene>
<evidence type="ECO:0000313" key="5">
    <source>
        <dbReference type="Proteomes" id="UP000199337"/>
    </source>
</evidence>
<sequence length="444" mass="48197">MVLEDYIREYSERTPGSRVMYQRAVKVMPGGVSHNMRYFAPYPIYIKETAGSKIKDLDGNEYIDLWMGHYTHILGHQPEAIAGMVREAVNRGTHWGFVNHYQVELAEKISQIVPCAEMMKFGVSGTEATMYAVRLARAYTGRKTILKARGGWHGANSELSKAVHEPMDVPESAGILPQAVQYTETFSYNDLEGTIAAIRKAGDDLAGIIIEGVGQLFIPPKPGYLETVRNEIQKAGALFILDEVITGLRLSLQGVQGRFNVKPDLCTMGKVLGGGMNISLVAGKKEILGLASPTSGLPKGQGVLMGGGTFSCMPLAMLASLAMVGHLEANAAAIYPALEKKGRRVREGMEKAMHATGINAKCTGIGSLFTVCFPKDDTALNNIEAVESSTDVKKRDQEFRIRMMNKGIYTVYGGGALSMAHTDEDIDRIINAAGETGREMAAKL</sequence>
<evidence type="ECO:0000256" key="1">
    <source>
        <dbReference type="ARBA" id="ARBA00001933"/>
    </source>
</evidence>
<dbReference type="PANTHER" id="PTHR43713:SF3">
    <property type="entry name" value="GLUTAMATE-1-SEMIALDEHYDE 2,1-AMINOMUTASE 1, CHLOROPLASTIC-RELATED"/>
    <property type="match status" value="1"/>
</dbReference>
<protein>
    <submittedName>
        <fullName evidence="4">Glutamate-1-semialdehyde 2,1-aminomutase</fullName>
    </submittedName>
</protein>
<dbReference type="Gene3D" id="3.40.640.10">
    <property type="entry name" value="Type I PLP-dependent aspartate aminotransferase-like (Major domain)"/>
    <property type="match status" value="1"/>
</dbReference>
<dbReference type="AlphaFoldDB" id="A0A1I2U5H6"/>
<dbReference type="InterPro" id="IPR015422">
    <property type="entry name" value="PyrdxlP-dep_Trfase_small"/>
</dbReference>
<dbReference type="GO" id="GO:0030170">
    <property type="term" value="F:pyridoxal phosphate binding"/>
    <property type="evidence" value="ECO:0007669"/>
    <property type="project" value="InterPro"/>
</dbReference>
<comment type="cofactor">
    <cofactor evidence="1">
        <name>pyridoxal 5'-phosphate</name>
        <dbReference type="ChEBI" id="CHEBI:597326"/>
    </cofactor>
</comment>
<dbReference type="PANTHER" id="PTHR43713">
    <property type="entry name" value="GLUTAMATE-1-SEMIALDEHYDE 2,1-AMINOMUTASE"/>
    <property type="match status" value="1"/>
</dbReference>
<proteinExistence type="inferred from homology"/>
<reference evidence="5" key="1">
    <citation type="submission" date="2016-10" db="EMBL/GenBank/DDBJ databases">
        <authorList>
            <person name="Varghese N."/>
            <person name="Submissions S."/>
        </authorList>
    </citation>
    <scope>NUCLEOTIDE SEQUENCE [LARGE SCALE GENOMIC DNA]</scope>
    <source>
        <strain evidence="5">DSM 17038</strain>
    </source>
</reference>
<organism evidence="4 5">
    <name type="scientific">Desulfotruncus arcticus DSM 17038</name>
    <dbReference type="NCBI Taxonomy" id="1121424"/>
    <lineage>
        <taxon>Bacteria</taxon>
        <taxon>Bacillati</taxon>
        <taxon>Bacillota</taxon>
        <taxon>Clostridia</taxon>
        <taxon>Eubacteriales</taxon>
        <taxon>Desulfallaceae</taxon>
        <taxon>Desulfotruncus</taxon>
    </lineage>
</organism>
<name>A0A1I2U5H6_9FIRM</name>
<dbReference type="EMBL" id="FOOX01000008">
    <property type="protein sequence ID" value="SFG71689.1"/>
    <property type="molecule type" value="Genomic_DNA"/>
</dbReference>
<dbReference type="Pfam" id="PF00202">
    <property type="entry name" value="Aminotran_3"/>
    <property type="match status" value="1"/>
</dbReference>
<keyword evidence="5" id="KW-1185">Reference proteome</keyword>
<dbReference type="GO" id="GO:0008483">
    <property type="term" value="F:transaminase activity"/>
    <property type="evidence" value="ECO:0007669"/>
    <property type="project" value="InterPro"/>
</dbReference>
<keyword evidence="2 3" id="KW-0663">Pyridoxal phosphate</keyword>
<dbReference type="InterPro" id="IPR015424">
    <property type="entry name" value="PyrdxlP-dep_Trfase"/>
</dbReference>
<dbReference type="Proteomes" id="UP000199337">
    <property type="component" value="Unassembled WGS sequence"/>
</dbReference>
<dbReference type="InterPro" id="IPR005814">
    <property type="entry name" value="Aminotrans_3"/>
</dbReference>
<evidence type="ECO:0000256" key="2">
    <source>
        <dbReference type="ARBA" id="ARBA00022898"/>
    </source>
</evidence>
<evidence type="ECO:0000313" key="4">
    <source>
        <dbReference type="EMBL" id="SFG71689.1"/>
    </source>
</evidence>
<accession>A0A1I2U5H6</accession>